<dbReference type="Gene3D" id="1.10.8.60">
    <property type="match status" value="1"/>
</dbReference>
<dbReference type="Pfam" id="PF25601">
    <property type="entry name" value="AAA_lid_14"/>
    <property type="match status" value="1"/>
</dbReference>
<dbReference type="InterPro" id="IPR009057">
    <property type="entry name" value="Homeodomain-like_sf"/>
</dbReference>
<dbReference type="InterPro" id="IPR025944">
    <property type="entry name" value="Sigma_54_int_dom_CS"/>
</dbReference>
<dbReference type="InterPro" id="IPR045343">
    <property type="entry name" value="VpsR"/>
</dbReference>
<dbReference type="EMBL" id="PTIT01000001">
    <property type="protein sequence ID" value="PPK53666.1"/>
    <property type="molecule type" value="Genomic_DNA"/>
</dbReference>
<evidence type="ECO:0000313" key="9">
    <source>
        <dbReference type="Proteomes" id="UP000239446"/>
    </source>
</evidence>
<dbReference type="InterPro" id="IPR058031">
    <property type="entry name" value="AAA_lid_NorR"/>
</dbReference>
<dbReference type="Pfam" id="PF00158">
    <property type="entry name" value="Sigma54_activat"/>
    <property type="match status" value="1"/>
</dbReference>
<reference evidence="8 9" key="2">
    <citation type="submission" date="2018-02" db="EMBL/GenBank/DDBJ databases">
        <title>Subsurface microbial communities from deep shales in Ohio and West Virginia, USA.</title>
        <authorList>
            <person name="Wrighton K."/>
        </authorList>
    </citation>
    <scope>NUCLEOTIDE SEQUENCE [LARGE SCALE GENOMIC DNA]</scope>
    <source>
        <strain evidence="8 9">UTICA-S1B9</strain>
    </source>
</reference>
<gene>
    <name evidence="8" type="ORF">B0H24_1001180</name>
    <name evidence="7" type="ORF">BY455_101180</name>
</gene>
<comment type="caution">
    <text evidence="8">The sequence shown here is derived from an EMBL/GenBank/DDBJ whole genome shotgun (WGS) entry which is preliminary data.</text>
</comment>
<dbReference type="InterPro" id="IPR027417">
    <property type="entry name" value="P-loop_NTPase"/>
</dbReference>
<dbReference type="GO" id="GO:0006355">
    <property type="term" value="P:regulation of DNA-templated transcription"/>
    <property type="evidence" value="ECO:0007669"/>
    <property type="project" value="InterPro"/>
</dbReference>
<dbReference type="Proteomes" id="UP000239648">
    <property type="component" value="Unassembled WGS sequence"/>
</dbReference>
<dbReference type="Proteomes" id="UP000239446">
    <property type="component" value="Unassembled WGS sequence"/>
</dbReference>
<evidence type="ECO:0000313" key="7">
    <source>
        <dbReference type="EMBL" id="PPK53666.1"/>
    </source>
</evidence>
<dbReference type="CDD" id="cd00009">
    <property type="entry name" value="AAA"/>
    <property type="match status" value="1"/>
</dbReference>
<dbReference type="Gene3D" id="1.10.10.60">
    <property type="entry name" value="Homeodomain-like"/>
    <property type="match status" value="1"/>
</dbReference>
<dbReference type="SUPFAM" id="SSF52540">
    <property type="entry name" value="P-loop containing nucleoside triphosphate hydrolases"/>
    <property type="match status" value="1"/>
</dbReference>
<evidence type="ECO:0000259" key="6">
    <source>
        <dbReference type="PROSITE" id="PS50045"/>
    </source>
</evidence>
<dbReference type="PANTHER" id="PTHR32071">
    <property type="entry name" value="TRANSCRIPTIONAL REGULATORY PROTEIN"/>
    <property type="match status" value="1"/>
</dbReference>
<dbReference type="SUPFAM" id="SSF46689">
    <property type="entry name" value="Homeodomain-like"/>
    <property type="match status" value="1"/>
</dbReference>
<evidence type="ECO:0000313" key="8">
    <source>
        <dbReference type="EMBL" id="PPK56480.1"/>
    </source>
</evidence>
<evidence type="ECO:0000313" key="10">
    <source>
        <dbReference type="Proteomes" id="UP000239648"/>
    </source>
</evidence>
<dbReference type="PANTHER" id="PTHR32071:SF120">
    <property type="entry name" value="TRANSCRIPTIONAL REGULATOR-RELATED"/>
    <property type="match status" value="1"/>
</dbReference>
<dbReference type="PROSITE" id="PS00688">
    <property type="entry name" value="SIGMA54_INTERACT_3"/>
    <property type="match status" value="1"/>
</dbReference>
<evidence type="ECO:0000256" key="3">
    <source>
        <dbReference type="ARBA" id="ARBA00023015"/>
    </source>
</evidence>
<sequence length="463" mass="52537">MEQKPKLLWLSADRRQNNIHQLLTNQWQLNRIHPGEPLHTQEPECRGRPIGVCDLASLTQGQYAHIDQWLEHLPASSWLAIVQTGQLDHPQVRRLIQDYCQDYHTLPVDWRRLRYSLGHMWGMACLGNLEVDHNRASYQHFALKGPSQAIRRTRTLLRRFAATNEPVLIYGENGTGRDAAAHFVHRESRRRHQPLVTVNCAALPPSLTQSELFGHERGAFTHALKARKGRIEAADGGTLVLAGADELCPEQQSAILRFLQDGQVEPIGANHSTQVDVRIIATCNTPLEDLVHAGHFREDVMYRLGNLTVTMPPLRDRLEDLPGLVQRMLDNTTNQKHWIDNATLLAMARHNWPGNLRELQNRLSQAVLLSRSLRIQPEDMGLLQTTPPMQTDRYSLQAFRARADREAITTSLSLTHQNISAAARLLKISRVSFYRLLDKHRLTPPSAKTHNNADPDRGQGETS</sequence>
<feature type="region of interest" description="Disordered" evidence="5">
    <location>
        <begin position="443"/>
        <end position="463"/>
    </location>
</feature>
<evidence type="ECO:0000256" key="1">
    <source>
        <dbReference type="ARBA" id="ARBA00022741"/>
    </source>
</evidence>
<protein>
    <submittedName>
        <fullName evidence="8">Fis family sigma54 specific transcriptional regulator</fullName>
    </submittedName>
</protein>
<keyword evidence="2" id="KW-0067">ATP-binding</keyword>
<keyword evidence="3" id="KW-0805">Transcription regulation</keyword>
<evidence type="ECO:0000256" key="5">
    <source>
        <dbReference type="SAM" id="MobiDB-lite"/>
    </source>
</evidence>
<keyword evidence="1" id="KW-0547">Nucleotide-binding</keyword>
<proteinExistence type="predicted"/>
<dbReference type="RefSeq" id="WP_104414801.1">
    <property type="nucleotide sequence ID" value="NZ_PTIT01000001.1"/>
</dbReference>
<evidence type="ECO:0000256" key="2">
    <source>
        <dbReference type="ARBA" id="ARBA00022840"/>
    </source>
</evidence>
<dbReference type="PROSITE" id="PS50045">
    <property type="entry name" value="SIGMA54_INTERACT_4"/>
    <property type="match status" value="1"/>
</dbReference>
<dbReference type="InterPro" id="IPR002078">
    <property type="entry name" value="Sigma_54_int"/>
</dbReference>
<dbReference type="FunFam" id="3.40.50.300:FF:000006">
    <property type="entry name" value="DNA-binding transcriptional regulator NtrC"/>
    <property type="match status" value="1"/>
</dbReference>
<dbReference type="GO" id="GO:0005524">
    <property type="term" value="F:ATP binding"/>
    <property type="evidence" value="ECO:0007669"/>
    <property type="project" value="UniProtKB-KW"/>
</dbReference>
<dbReference type="Pfam" id="PF20161">
    <property type="entry name" value="VpsR"/>
    <property type="match status" value="1"/>
</dbReference>
<evidence type="ECO:0000256" key="4">
    <source>
        <dbReference type="ARBA" id="ARBA00023163"/>
    </source>
</evidence>
<dbReference type="EMBL" id="PTIU01000001">
    <property type="protein sequence ID" value="PPK56480.1"/>
    <property type="molecule type" value="Genomic_DNA"/>
</dbReference>
<keyword evidence="10" id="KW-1185">Reference proteome</keyword>
<feature type="domain" description="Sigma-54 factor interaction" evidence="6">
    <location>
        <begin position="143"/>
        <end position="368"/>
    </location>
</feature>
<dbReference type="SMART" id="SM00382">
    <property type="entry name" value="AAA"/>
    <property type="match status" value="1"/>
</dbReference>
<accession>A0A2S6GAS2</accession>
<dbReference type="InterPro" id="IPR003593">
    <property type="entry name" value="AAA+_ATPase"/>
</dbReference>
<organism evidence="8 9">
    <name type="scientific">Marinobacter persicus</name>
    <dbReference type="NCBI Taxonomy" id="930118"/>
    <lineage>
        <taxon>Bacteria</taxon>
        <taxon>Pseudomonadati</taxon>
        <taxon>Pseudomonadota</taxon>
        <taxon>Gammaproteobacteria</taxon>
        <taxon>Pseudomonadales</taxon>
        <taxon>Marinobacteraceae</taxon>
        <taxon>Marinobacter</taxon>
    </lineage>
</organism>
<keyword evidence="4" id="KW-0804">Transcription</keyword>
<dbReference type="AlphaFoldDB" id="A0A2S6GAS2"/>
<reference evidence="7 10" key="1">
    <citation type="submission" date="2018-02" db="EMBL/GenBank/DDBJ databases">
        <title>Deep subsurface shale carbon reservoir microbial communities from Ohio and West Virginia, USA.</title>
        <authorList>
            <person name="Wrighton K."/>
        </authorList>
    </citation>
    <scope>NUCLEOTIDE SEQUENCE [LARGE SCALE GENOMIC DNA]</scope>
    <source>
        <strain evidence="7 10">UTICA-S1B6</strain>
    </source>
</reference>
<feature type="compositionally biased region" description="Basic and acidic residues" evidence="5">
    <location>
        <begin position="451"/>
        <end position="463"/>
    </location>
</feature>
<name>A0A2S6GAS2_9GAMM</name>
<dbReference type="OrthoDB" id="9804019at2"/>
<dbReference type="Gene3D" id="3.40.50.300">
    <property type="entry name" value="P-loop containing nucleotide triphosphate hydrolases"/>
    <property type="match status" value="1"/>
</dbReference>